<proteinExistence type="predicted"/>
<reference evidence="2" key="1">
    <citation type="journal article" date="2014" name="Int. J. Syst. Evol. Microbiol.">
        <title>Complete genome sequence of Corynebacterium casei LMG S-19264T (=DSM 44701T), isolated from a smear-ripened cheese.</title>
        <authorList>
            <consortium name="US DOE Joint Genome Institute (JGI-PGF)"/>
            <person name="Walter F."/>
            <person name="Albersmeier A."/>
            <person name="Kalinowski J."/>
            <person name="Ruckert C."/>
        </authorList>
    </citation>
    <scope>NUCLEOTIDE SEQUENCE</scope>
    <source>
        <strain evidence="2">VKM B-2222</strain>
    </source>
</reference>
<organism evidence="2 3">
    <name type="scientific">Paracoccus kondratievae</name>
    <dbReference type="NCBI Taxonomy" id="135740"/>
    <lineage>
        <taxon>Bacteria</taxon>
        <taxon>Pseudomonadati</taxon>
        <taxon>Pseudomonadota</taxon>
        <taxon>Alphaproteobacteria</taxon>
        <taxon>Rhodobacterales</taxon>
        <taxon>Paracoccaceae</taxon>
        <taxon>Paracoccus</taxon>
    </lineage>
</organism>
<dbReference type="RefSeq" id="WP_010400614.1">
    <property type="nucleotide sequence ID" value="NZ_BSFH01000015.1"/>
</dbReference>
<comment type="caution">
    <text evidence="2">The sequence shown here is derived from an EMBL/GenBank/DDBJ whole genome shotgun (WGS) entry which is preliminary data.</text>
</comment>
<dbReference type="PANTHER" id="PTHR22916">
    <property type="entry name" value="GLYCOSYLTRANSFERASE"/>
    <property type="match status" value="1"/>
</dbReference>
<dbReference type="PANTHER" id="PTHR22916:SF71">
    <property type="entry name" value="GLYCOSYL TRANSFERASE"/>
    <property type="match status" value="1"/>
</dbReference>
<name>A0AAD3NTX0_9RHOB</name>
<dbReference type="Gene3D" id="3.90.550.10">
    <property type="entry name" value="Spore Coat Polysaccharide Biosynthesis Protein SpsA, Chain A"/>
    <property type="match status" value="1"/>
</dbReference>
<feature type="domain" description="Glycosyltransferase 2-like" evidence="1">
    <location>
        <begin position="4"/>
        <end position="105"/>
    </location>
</feature>
<evidence type="ECO:0000259" key="1">
    <source>
        <dbReference type="Pfam" id="PF00535"/>
    </source>
</evidence>
<gene>
    <name evidence="2" type="ORF">GCM10017635_06450</name>
</gene>
<sequence length="335" mass="38108">MKLSLVIPVWNDLPGLDRLLRQVSELGVFAEIFVVDDASDEPAGPSTVPAAAAVADRLTWLRSAQRRGAGHARNLALERVSGDHVIFFDSDDLFTKDFPAIVALAAAETRPFDFLMFRHHDSRVLQNGGSGMLHDDEARWQRACVDRAPKDGTQKQGTIVVPPGPAQILARVSAYPWNKIYRTEFLRSQRIRCTETMVHNDVELHWTSFIMARRILATTMTGATHFVSTGGMRLTNRRNAERLEVFRSFENVLTRLRTAPTAERLGFLHPFTRFASDLLSWVRNNIDAEHHHELRRRTRAFYLSGMNPDWMRLIAFRDPALARRINRSIIEEGLS</sequence>
<dbReference type="EMBL" id="BSFH01000015">
    <property type="protein sequence ID" value="GLK63176.1"/>
    <property type="molecule type" value="Genomic_DNA"/>
</dbReference>
<dbReference type="SUPFAM" id="SSF53448">
    <property type="entry name" value="Nucleotide-diphospho-sugar transferases"/>
    <property type="match status" value="1"/>
</dbReference>
<reference evidence="2" key="2">
    <citation type="submission" date="2023-01" db="EMBL/GenBank/DDBJ databases">
        <authorList>
            <person name="Sun Q."/>
            <person name="Evtushenko L."/>
        </authorList>
    </citation>
    <scope>NUCLEOTIDE SEQUENCE</scope>
    <source>
        <strain evidence="2">VKM B-2222</strain>
    </source>
</reference>
<dbReference type="GO" id="GO:0016758">
    <property type="term" value="F:hexosyltransferase activity"/>
    <property type="evidence" value="ECO:0007669"/>
    <property type="project" value="UniProtKB-ARBA"/>
</dbReference>
<protein>
    <recommendedName>
        <fullName evidence="1">Glycosyltransferase 2-like domain-containing protein</fullName>
    </recommendedName>
</protein>
<evidence type="ECO:0000313" key="2">
    <source>
        <dbReference type="EMBL" id="GLK63176.1"/>
    </source>
</evidence>
<dbReference type="Proteomes" id="UP001143349">
    <property type="component" value="Unassembled WGS sequence"/>
</dbReference>
<keyword evidence="3" id="KW-1185">Reference proteome</keyword>
<dbReference type="CDD" id="cd00761">
    <property type="entry name" value="Glyco_tranf_GTA_type"/>
    <property type="match status" value="1"/>
</dbReference>
<evidence type="ECO:0000313" key="3">
    <source>
        <dbReference type="Proteomes" id="UP001143349"/>
    </source>
</evidence>
<dbReference type="InterPro" id="IPR029044">
    <property type="entry name" value="Nucleotide-diphossugar_trans"/>
</dbReference>
<accession>A0AAD3NTX0</accession>
<dbReference type="Pfam" id="PF00535">
    <property type="entry name" value="Glycos_transf_2"/>
    <property type="match status" value="1"/>
</dbReference>
<dbReference type="InterPro" id="IPR001173">
    <property type="entry name" value="Glyco_trans_2-like"/>
</dbReference>
<dbReference type="AlphaFoldDB" id="A0AAD3NTX0"/>